<reference evidence="1 2" key="1">
    <citation type="submission" date="2020-04" db="EMBL/GenBank/DDBJ databases">
        <title>Perkinsus olseni comparative genomics.</title>
        <authorList>
            <person name="Bogema D.R."/>
        </authorList>
    </citation>
    <scope>NUCLEOTIDE SEQUENCE [LARGE SCALE GENOMIC DNA]</scope>
    <source>
        <strain evidence="1 2">ATCC PRA-207</strain>
    </source>
</reference>
<sequence>MHEKYRLEISAIIRTIATLDEHADEDEGAAAAEEDGHGAYNEDELFLGDLAKSSKFLAESEECEEQ</sequence>
<dbReference type="AlphaFoldDB" id="A0A7J6QD00"/>
<gene>
    <name evidence="1" type="ORF">FOZ63_021289</name>
</gene>
<evidence type="ECO:0000313" key="2">
    <source>
        <dbReference type="Proteomes" id="UP000553632"/>
    </source>
</evidence>
<keyword evidence="2" id="KW-1185">Reference proteome</keyword>
<comment type="caution">
    <text evidence="1">The sequence shown here is derived from an EMBL/GenBank/DDBJ whole genome shotgun (WGS) entry which is preliminary data.</text>
</comment>
<proteinExistence type="predicted"/>
<feature type="non-terminal residue" evidence="1">
    <location>
        <position position="1"/>
    </location>
</feature>
<dbReference type="Proteomes" id="UP000553632">
    <property type="component" value="Unassembled WGS sequence"/>
</dbReference>
<dbReference type="EMBL" id="JABANO010034226">
    <property type="protein sequence ID" value="KAF4705500.1"/>
    <property type="molecule type" value="Genomic_DNA"/>
</dbReference>
<name>A0A7J6QD00_PEROL</name>
<accession>A0A7J6QD00</accession>
<evidence type="ECO:0000313" key="1">
    <source>
        <dbReference type="EMBL" id="KAF4705500.1"/>
    </source>
</evidence>
<organism evidence="1 2">
    <name type="scientific">Perkinsus olseni</name>
    <name type="common">Perkinsus atlanticus</name>
    <dbReference type="NCBI Taxonomy" id="32597"/>
    <lineage>
        <taxon>Eukaryota</taxon>
        <taxon>Sar</taxon>
        <taxon>Alveolata</taxon>
        <taxon>Perkinsozoa</taxon>
        <taxon>Perkinsea</taxon>
        <taxon>Perkinsida</taxon>
        <taxon>Perkinsidae</taxon>
        <taxon>Perkinsus</taxon>
    </lineage>
</organism>
<protein>
    <submittedName>
        <fullName evidence="1">Uncharacterized protein</fullName>
    </submittedName>
</protein>